<gene>
    <name evidence="3" type="ORF">K503DRAFT_775785</name>
</gene>
<evidence type="ECO:0000259" key="2">
    <source>
        <dbReference type="Pfam" id="PF23572"/>
    </source>
</evidence>
<keyword evidence="4" id="KW-1185">Reference proteome</keyword>
<dbReference type="Pfam" id="PF23571">
    <property type="entry name" value="GH3_M"/>
    <property type="match status" value="1"/>
</dbReference>
<organism evidence="3 4">
    <name type="scientific">Rhizopogon vinicolor AM-OR11-026</name>
    <dbReference type="NCBI Taxonomy" id="1314800"/>
    <lineage>
        <taxon>Eukaryota</taxon>
        <taxon>Fungi</taxon>
        <taxon>Dikarya</taxon>
        <taxon>Basidiomycota</taxon>
        <taxon>Agaricomycotina</taxon>
        <taxon>Agaricomycetes</taxon>
        <taxon>Agaricomycetidae</taxon>
        <taxon>Boletales</taxon>
        <taxon>Suillineae</taxon>
        <taxon>Rhizopogonaceae</taxon>
        <taxon>Rhizopogon</taxon>
    </lineage>
</organism>
<dbReference type="InParanoid" id="A0A1B7MKZ4"/>
<feature type="domain" description="GH3 middle" evidence="1">
    <location>
        <begin position="379"/>
        <end position="444"/>
    </location>
</feature>
<accession>A0A1B7MKZ4</accession>
<name>A0A1B7MKZ4_9AGAM</name>
<feature type="domain" description="GH3 C-terminal" evidence="2">
    <location>
        <begin position="459"/>
        <end position="570"/>
    </location>
</feature>
<dbReference type="PANTHER" id="PTHR31901:SF9">
    <property type="entry name" value="GH3 DOMAIN-CONTAINING PROTEIN"/>
    <property type="match status" value="1"/>
</dbReference>
<proteinExistence type="predicted"/>
<evidence type="ECO:0000313" key="3">
    <source>
        <dbReference type="EMBL" id="OAX33278.1"/>
    </source>
</evidence>
<reference evidence="3 4" key="1">
    <citation type="submission" date="2016-06" db="EMBL/GenBank/DDBJ databases">
        <title>Comparative genomics of the ectomycorrhizal sister species Rhizopogon vinicolor and Rhizopogon vesiculosus (Basidiomycota: Boletales) reveals a divergence of the mating type B locus.</title>
        <authorList>
            <consortium name="DOE Joint Genome Institute"/>
            <person name="Mujic A.B."/>
            <person name="Kuo A."/>
            <person name="Tritt A."/>
            <person name="Lipzen A."/>
            <person name="Chen C."/>
            <person name="Johnson J."/>
            <person name="Sharma A."/>
            <person name="Barry K."/>
            <person name="Grigoriev I.V."/>
            <person name="Spatafora J.W."/>
        </authorList>
    </citation>
    <scope>NUCLEOTIDE SEQUENCE [LARGE SCALE GENOMIC DNA]</scope>
    <source>
        <strain evidence="3 4">AM-OR11-026</strain>
    </source>
</reference>
<dbReference type="Proteomes" id="UP000092154">
    <property type="component" value="Unassembled WGS sequence"/>
</dbReference>
<dbReference type="AlphaFoldDB" id="A0A1B7MKZ4"/>
<dbReference type="InterPro" id="IPR055377">
    <property type="entry name" value="GH3_M"/>
</dbReference>
<dbReference type="GO" id="GO:0005737">
    <property type="term" value="C:cytoplasm"/>
    <property type="evidence" value="ECO:0007669"/>
    <property type="project" value="TreeGrafter"/>
</dbReference>
<sequence length="585" mass="65570">MSPPASDLLDSLPIQLSQQVKEHVNQALLEIIRPNSASQFAQNAPVLAKFREAIAQGDSKDDIEFMRQFRRLVPITSYEPYQPFVAKFFAEPCREIDVKDIFAPGLPCFLAITSGTSGKEPKLFPRYRPLPQYSHHRTPTIPSSEGTIFAPSSLRLSKYSKTLKIYCEAGQSSQNLVVCPVRTGYMRVQMNWNAEDDMDRLDLWIPGQTAPYAVDIIEGHRPHFLMHALFALGDSKVTTMSFAFANSFVSVLHYIEDEWFLLVDCIEKGIIPDIETTDDLRGALKKHFTANPTRAAELREIGPPGETEGWAVRVWPALTKFIGKTGGIVAVIVPKITHVLGPSVTMQSSAYGSSECRIALPYLNDNPAVDFKVTMADGLIEFVDVLSDEPSERILSAWELVKGWHYQPILTTRSGLWRYRLGDVIAVKGFAPDDGMPVINYMHRREESGSSHETCTESELTNAIISTAKQWIGQITNFTVVRDEREMPYAFGFLVELEGDIGNDAIMAPQKMSELMASSFEYRHALLKGVIRKPTIRLVGKGTFEEFRRWRCDKGGISLAQVKVPVVLSDKTSNEWFLSKVIGEL</sequence>
<dbReference type="GO" id="GO:0016881">
    <property type="term" value="F:acid-amino acid ligase activity"/>
    <property type="evidence" value="ECO:0007669"/>
    <property type="project" value="TreeGrafter"/>
</dbReference>
<dbReference type="EMBL" id="KV448799">
    <property type="protein sequence ID" value="OAX33278.1"/>
    <property type="molecule type" value="Genomic_DNA"/>
</dbReference>
<evidence type="ECO:0000259" key="1">
    <source>
        <dbReference type="Pfam" id="PF23571"/>
    </source>
</evidence>
<dbReference type="PANTHER" id="PTHR31901">
    <property type="entry name" value="GH3 DOMAIN-CONTAINING PROTEIN"/>
    <property type="match status" value="1"/>
</dbReference>
<dbReference type="InterPro" id="IPR055378">
    <property type="entry name" value="GH3_C"/>
</dbReference>
<evidence type="ECO:0008006" key="5">
    <source>
        <dbReference type="Google" id="ProtNLM"/>
    </source>
</evidence>
<dbReference type="InterPro" id="IPR004993">
    <property type="entry name" value="GH3"/>
</dbReference>
<dbReference type="Pfam" id="PF03321">
    <property type="entry name" value="GH3"/>
    <property type="match status" value="1"/>
</dbReference>
<dbReference type="OrthoDB" id="10004661at2759"/>
<protein>
    <recommendedName>
        <fullName evidence="5">GH3 auxin-responsive promoter</fullName>
    </recommendedName>
</protein>
<dbReference type="Pfam" id="PF23572">
    <property type="entry name" value="GH3_C"/>
    <property type="match status" value="1"/>
</dbReference>
<evidence type="ECO:0000313" key="4">
    <source>
        <dbReference type="Proteomes" id="UP000092154"/>
    </source>
</evidence>